<evidence type="ECO:0000256" key="1">
    <source>
        <dbReference type="ARBA" id="ARBA00023015"/>
    </source>
</evidence>
<dbReference type="EMBL" id="BTSX01000004">
    <property type="protein sequence ID" value="GMS94767.1"/>
    <property type="molecule type" value="Genomic_DNA"/>
</dbReference>
<keyword evidence="2" id="KW-0804">Transcription</keyword>
<protein>
    <recommendedName>
        <fullName evidence="4">NR LBD domain-containing protein</fullName>
    </recommendedName>
</protein>
<reference evidence="5" key="1">
    <citation type="submission" date="2023-10" db="EMBL/GenBank/DDBJ databases">
        <title>Genome assembly of Pristionchus species.</title>
        <authorList>
            <person name="Yoshida K."/>
            <person name="Sommer R.J."/>
        </authorList>
    </citation>
    <scope>NUCLEOTIDE SEQUENCE</scope>
    <source>
        <strain evidence="5">RS0144</strain>
    </source>
</reference>
<comment type="caution">
    <text evidence="5">The sequence shown here is derived from an EMBL/GenBank/DDBJ whole genome shotgun (WGS) entry which is preliminary data.</text>
</comment>
<dbReference type="Pfam" id="PF00104">
    <property type="entry name" value="Hormone_recep"/>
    <property type="match status" value="1"/>
</dbReference>
<evidence type="ECO:0000313" key="5">
    <source>
        <dbReference type="EMBL" id="GMS94767.1"/>
    </source>
</evidence>
<gene>
    <name evidence="5" type="ORF">PENTCL1PPCAC_16942</name>
</gene>
<dbReference type="InterPro" id="IPR035500">
    <property type="entry name" value="NHR-like_dom_sf"/>
</dbReference>
<keyword evidence="6" id="KW-1185">Reference proteome</keyword>
<dbReference type="PANTHER" id="PTHR46011:SF6">
    <property type="entry name" value="HIGH ZINC ACTIVATED NUCLEAR RECEPTOR PROTEIN"/>
    <property type="match status" value="1"/>
</dbReference>
<accession>A0AAV5TK18</accession>
<evidence type="ECO:0000313" key="6">
    <source>
        <dbReference type="Proteomes" id="UP001432027"/>
    </source>
</evidence>
<dbReference type="SUPFAM" id="SSF48508">
    <property type="entry name" value="Nuclear receptor ligand-binding domain"/>
    <property type="match status" value="1"/>
</dbReference>
<sequence length="178" mass="20691">MEILILVQCRRYIKDSNFQVKEIAGARKLIARLKPHNEEFLAVIGLMFWTVDGINVSQAISTIAEHYTKQILNEIHSFYREVLKLDDYATRLGELLLLIQVFDVKILCFSQLSMILFRSRINTRNTSRCCGFSTSLMTILSFTVFRKISRELLSVQCTCPPFELAKSRLFFCIYTVNF</sequence>
<dbReference type="GO" id="GO:0005634">
    <property type="term" value="C:nucleus"/>
    <property type="evidence" value="ECO:0007669"/>
    <property type="project" value="TreeGrafter"/>
</dbReference>
<organism evidence="5 6">
    <name type="scientific">Pristionchus entomophagus</name>
    <dbReference type="NCBI Taxonomy" id="358040"/>
    <lineage>
        <taxon>Eukaryota</taxon>
        <taxon>Metazoa</taxon>
        <taxon>Ecdysozoa</taxon>
        <taxon>Nematoda</taxon>
        <taxon>Chromadorea</taxon>
        <taxon>Rhabditida</taxon>
        <taxon>Rhabditina</taxon>
        <taxon>Diplogasteromorpha</taxon>
        <taxon>Diplogasteroidea</taxon>
        <taxon>Neodiplogasteridae</taxon>
        <taxon>Pristionchus</taxon>
    </lineage>
</organism>
<feature type="domain" description="NR LBD" evidence="4">
    <location>
        <begin position="30"/>
        <end position="100"/>
    </location>
</feature>
<keyword evidence="3" id="KW-0675">Receptor</keyword>
<name>A0AAV5TK18_9BILA</name>
<dbReference type="AlphaFoldDB" id="A0AAV5TK18"/>
<evidence type="ECO:0000256" key="3">
    <source>
        <dbReference type="ARBA" id="ARBA00023170"/>
    </source>
</evidence>
<dbReference type="PANTHER" id="PTHR46011">
    <property type="entry name" value="NUCLEAR HORMONE RECEPTOR FAMILY MEMBER NHR-86-RELATED"/>
    <property type="match status" value="1"/>
</dbReference>
<dbReference type="InterPro" id="IPR000536">
    <property type="entry name" value="Nucl_hrmn_rcpt_lig-bd"/>
</dbReference>
<dbReference type="GO" id="GO:0003700">
    <property type="term" value="F:DNA-binding transcription factor activity"/>
    <property type="evidence" value="ECO:0007669"/>
    <property type="project" value="TreeGrafter"/>
</dbReference>
<evidence type="ECO:0000259" key="4">
    <source>
        <dbReference type="Pfam" id="PF00104"/>
    </source>
</evidence>
<dbReference type="Proteomes" id="UP001432027">
    <property type="component" value="Unassembled WGS sequence"/>
</dbReference>
<keyword evidence="1" id="KW-0805">Transcription regulation</keyword>
<proteinExistence type="predicted"/>
<evidence type="ECO:0000256" key="2">
    <source>
        <dbReference type="ARBA" id="ARBA00023163"/>
    </source>
</evidence>